<dbReference type="AlphaFoldDB" id="A0A852X200"/>
<keyword evidence="4" id="KW-1185">Reference proteome</keyword>
<dbReference type="EMBL" id="JACCFI010000001">
    <property type="protein sequence ID" value="NYG22183.1"/>
    <property type="molecule type" value="Genomic_DNA"/>
</dbReference>
<feature type="transmembrane region" description="Helical" evidence="2">
    <location>
        <begin position="49"/>
        <end position="75"/>
    </location>
</feature>
<feature type="region of interest" description="Disordered" evidence="1">
    <location>
        <begin position="97"/>
        <end position="125"/>
    </location>
</feature>
<sequence length="125" mass="13009">MDDWLDEAVRRGAPRPLGAEPVAASEAVAVAHAVAAAERNGRRMSRRGAFLGGAALSLGILGLGVTAAAAAPAVIDWLGWTPDVVAQRSFDMNANRIDPADLELPPTQPLDISAYLPDPRDEASA</sequence>
<dbReference type="RefSeq" id="WP_179552029.1">
    <property type="nucleotide sequence ID" value="NZ_JACCFI010000001.1"/>
</dbReference>
<protein>
    <submittedName>
        <fullName evidence="3">Uncharacterized protein</fullName>
    </submittedName>
</protein>
<evidence type="ECO:0000256" key="1">
    <source>
        <dbReference type="SAM" id="MobiDB-lite"/>
    </source>
</evidence>
<proteinExistence type="predicted"/>
<comment type="caution">
    <text evidence="3">The sequence shown here is derived from an EMBL/GenBank/DDBJ whole genome shotgun (WGS) entry which is preliminary data.</text>
</comment>
<organism evidence="3 4">
    <name type="scientific">Agromyces hippuratus</name>
    <dbReference type="NCBI Taxonomy" id="286438"/>
    <lineage>
        <taxon>Bacteria</taxon>
        <taxon>Bacillati</taxon>
        <taxon>Actinomycetota</taxon>
        <taxon>Actinomycetes</taxon>
        <taxon>Micrococcales</taxon>
        <taxon>Microbacteriaceae</taxon>
        <taxon>Agromyces</taxon>
    </lineage>
</organism>
<reference evidence="3 4" key="1">
    <citation type="submission" date="2020-07" db="EMBL/GenBank/DDBJ databases">
        <title>Sequencing the genomes of 1000 actinobacteria strains.</title>
        <authorList>
            <person name="Klenk H.-P."/>
        </authorList>
    </citation>
    <scope>NUCLEOTIDE SEQUENCE [LARGE SCALE GENOMIC DNA]</scope>
    <source>
        <strain evidence="3 4">DSM 8598</strain>
    </source>
</reference>
<dbReference type="Proteomes" id="UP000549066">
    <property type="component" value="Unassembled WGS sequence"/>
</dbReference>
<keyword evidence="2" id="KW-0812">Transmembrane</keyword>
<keyword evidence="2" id="KW-1133">Transmembrane helix</keyword>
<evidence type="ECO:0000313" key="3">
    <source>
        <dbReference type="EMBL" id="NYG22183.1"/>
    </source>
</evidence>
<accession>A0A852X200</accession>
<keyword evidence="2" id="KW-0472">Membrane</keyword>
<gene>
    <name evidence="3" type="ORF">BJY17_002930</name>
</gene>
<evidence type="ECO:0000256" key="2">
    <source>
        <dbReference type="SAM" id="Phobius"/>
    </source>
</evidence>
<name>A0A852X200_9MICO</name>
<evidence type="ECO:0000313" key="4">
    <source>
        <dbReference type="Proteomes" id="UP000549066"/>
    </source>
</evidence>